<keyword evidence="1" id="KW-0472">Membrane</keyword>
<organism evidence="2 3">
    <name type="scientific">Flavobacterium chungnamense</name>
    <dbReference type="NCBI Taxonomy" id="706182"/>
    <lineage>
        <taxon>Bacteria</taxon>
        <taxon>Pseudomonadati</taxon>
        <taxon>Bacteroidota</taxon>
        <taxon>Flavobacteriia</taxon>
        <taxon>Flavobacteriales</taxon>
        <taxon>Flavobacteriaceae</taxon>
        <taxon>Flavobacterium</taxon>
    </lineage>
</organism>
<evidence type="ECO:0000313" key="3">
    <source>
        <dbReference type="Proteomes" id="UP001500426"/>
    </source>
</evidence>
<accession>A0ABP7V265</accession>
<protein>
    <recommendedName>
        <fullName evidence="4">DUF3309 domain-containing protein</fullName>
    </recommendedName>
</protein>
<evidence type="ECO:0000313" key="2">
    <source>
        <dbReference type="EMBL" id="GAA4057862.1"/>
    </source>
</evidence>
<dbReference type="EMBL" id="BAABCS010000021">
    <property type="protein sequence ID" value="GAA4057862.1"/>
    <property type="molecule type" value="Genomic_DNA"/>
</dbReference>
<evidence type="ECO:0000256" key="1">
    <source>
        <dbReference type="SAM" id="Phobius"/>
    </source>
</evidence>
<reference evidence="3" key="1">
    <citation type="journal article" date="2019" name="Int. J. Syst. Evol. Microbiol.">
        <title>The Global Catalogue of Microorganisms (GCM) 10K type strain sequencing project: providing services to taxonomists for standard genome sequencing and annotation.</title>
        <authorList>
            <consortium name="The Broad Institute Genomics Platform"/>
            <consortium name="The Broad Institute Genome Sequencing Center for Infectious Disease"/>
            <person name="Wu L."/>
            <person name="Ma J."/>
        </authorList>
    </citation>
    <scope>NUCLEOTIDE SEQUENCE [LARGE SCALE GENOMIC DNA]</scope>
    <source>
        <strain evidence="3">JCM 17068</strain>
    </source>
</reference>
<comment type="caution">
    <text evidence="2">The sequence shown here is derived from an EMBL/GenBank/DDBJ whole genome shotgun (WGS) entry which is preliminary data.</text>
</comment>
<feature type="transmembrane region" description="Helical" evidence="1">
    <location>
        <begin position="32"/>
        <end position="49"/>
    </location>
</feature>
<keyword evidence="1" id="KW-1133">Transmembrane helix</keyword>
<gene>
    <name evidence="2" type="ORF">GCM10022388_25800</name>
</gene>
<sequence length="50" mass="5424">MLIVAFIIYIIIAFIAGPLWPLQLLGGKAGPLGYLLVIGWIILLLAGLYQ</sequence>
<keyword evidence="3" id="KW-1185">Reference proteome</keyword>
<dbReference type="Proteomes" id="UP001500426">
    <property type="component" value="Unassembled WGS sequence"/>
</dbReference>
<feature type="transmembrane region" description="Helical" evidence="1">
    <location>
        <begin position="6"/>
        <end position="25"/>
    </location>
</feature>
<keyword evidence="1" id="KW-0812">Transmembrane</keyword>
<proteinExistence type="predicted"/>
<name>A0ABP7V265_9FLAO</name>
<evidence type="ECO:0008006" key="4">
    <source>
        <dbReference type="Google" id="ProtNLM"/>
    </source>
</evidence>